<dbReference type="PANTHER" id="PTHR43798">
    <property type="entry name" value="MONOACYLGLYCEROL LIPASE"/>
    <property type="match status" value="1"/>
</dbReference>
<proteinExistence type="predicted"/>
<dbReference type="Gene3D" id="3.40.50.1820">
    <property type="entry name" value="alpha/beta hydrolase"/>
    <property type="match status" value="1"/>
</dbReference>
<dbReference type="PANTHER" id="PTHR43798:SF33">
    <property type="entry name" value="HYDROLASE, PUTATIVE (AFU_ORTHOLOGUE AFUA_2G14860)-RELATED"/>
    <property type="match status" value="1"/>
</dbReference>
<evidence type="ECO:0000313" key="2">
    <source>
        <dbReference type="EMBL" id="ORY17021.1"/>
    </source>
</evidence>
<gene>
    <name evidence="2" type="ORF">LY90DRAFT_708358</name>
</gene>
<comment type="caution">
    <text evidence="2">The sequence shown here is derived from an EMBL/GenBank/DDBJ whole genome shotgun (WGS) entry which is preliminary data.</text>
</comment>
<dbReference type="AlphaFoldDB" id="A0A1Y2A3C8"/>
<protein>
    <submittedName>
        <fullName evidence="2">Alpha/beta-hydrolase</fullName>
    </submittedName>
</protein>
<dbReference type="GO" id="GO:0046464">
    <property type="term" value="P:acylglycerol catabolic process"/>
    <property type="evidence" value="ECO:0007669"/>
    <property type="project" value="TreeGrafter"/>
</dbReference>
<dbReference type="GO" id="GO:0016020">
    <property type="term" value="C:membrane"/>
    <property type="evidence" value="ECO:0007669"/>
    <property type="project" value="TreeGrafter"/>
</dbReference>
<dbReference type="STRING" id="1754190.A0A1Y2A3C8"/>
<feature type="domain" description="AB hydrolase-1" evidence="1">
    <location>
        <begin position="20"/>
        <end position="119"/>
    </location>
</feature>
<dbReference type="InterPro" id="IPR029058">
    <property type="entry name" value="AB_hydrolase_fold"/>
</dbReference>
<dbReference type="Pfam" id="PF00561">
    <property type="entry name" value="Abhydrolase_1"/>
    <property type="match status" value="1"/>
</dbReference>
<sequence length="270" mass="30766">MEVDGHQMNYGMAGENNTTTIIILPGFSLTSPIIEFKSLSDNLSDKYRIVIPEALGYGFSDTTDKERTPENVVSELHEVIGKLGIKNYYLMAHSFGGIYCLEWANQYPNEVLGFIGIDVSVPKQITLPELKNDCKMITKFCGLMNFLRALEKKAFPTIDPNHKNYTKEDIDTIIRIALTRSYNKTVAKEGNYIPKTLVEMCDKKFPENVPVLNFVKIRSPDGNIYKPWVDIHHEVITNTTHSEVVELDGDHILHVCFKNEIVNKIKEWIP</sequence>
<dbReference type="Proteomes" id="UP000193920">
    <property type="component" value="Unassembled WGS sequence"/>
</dbReference>
<dbReference type="InterPro" id="IPR000073">
    <property type="entry name" value="AB_hydrolase_1"/>
</dbReference>
<dbReference type="SUPFAM" id="SSF53474">
    <property type="entry name" value="alpha/beta-Hydrolases"/>
    <property type="match status" value="1"/>
</dbReference>
<dbReference type="GO" id="GO:0047372">
    <property type="term" value="F:monoacylglycerol lipase activity"/>
    <property type="evidence" value="ECO:0007669"/>
    <property type="project" value="TreeGrafter"/>
</dbReference>
<dbReference type="EMBL" id="MCOG01000329">
    <property type="protein sequence ID" value="ORY17021.1"/>
    <property type="molecule type" value="Genomic_DNA"/>
</dbReference>
<dbReference type="InterPro" id="IPR050266">
    <property type="entry name" value="AB_hydrolase_sf"/>
</dbReference>
<accession>A0A1Y2A3C8</accession>
<evidence type="ECO:0000259" key="1">
    <source>
        <dbReference type="Pfam" id="PF00561"/>
    </source>
</evidence>
<name>A0A1Y2A3C8_9FUNG</name>
<dbReference type="OrthoDB" id="2139013at2759"/>
<keyword evidence="2" id="KW-0378">Hydrolase</keyword>
<keyword evidence="3" id="KW-1185">Reference proteome</keyword>
<evidence type="ECO:0000313" key="3">
    <source>
        <dbReference type="Proteomes" id="UP000193920"/>
    </source>
</evidence>
<organism evidence="2 3">
    <name type="scientific">Neocallimastix californiae</name>
    <dbReference type="NCBI Taxonomy" id="1754190"/>
    <lineage>
        <taxon>Eukaryota</taxon>
        <taxon>Fungi</taxon>
        <taxon>Fungi incertae sedis</taxon>
        <taxon>Chytridiomycota</taxon>
        <taxon>Chytridiomycota incertae sedis</taxon>
        <taxon>Neocallimastigomycetes</taxon>
        <taxon>Neocallimastigales</taxon>
        <taxon>Neocallimastigaceae</taxon>
        <taxon>Neocallimastix</taxon>
    </lineage>
</organism>
<reference evidence="2 3" key="1">
    <citation type="submission" date="2016-08" db="EMBL/GenBank/DDBJ databases">
        <title>A Parts List for Fungal Cellulosomes Revealed by Comparative Genomics.</title>
        <authorList>
            <consortium name="DOE Joint Genome Institute"/>
            <person name="Haitjema C.H."/>
            <person name="Gilmore S.P."/>
            <person name="Henske J.K."/>
            <person name="Solomon K.V."/>
            <person name="De Groot R."/>
            <person name="Kuo A."/>
            <person name="Mondo S.J."/>
            <person name="Salamov A.A."/>
            <person name="Labutti K."/>
            <person name="Zhao Z."/>
            <person name="Chiniquy J."/>
            <person name="Barry K."/>
            <person name="Brewer H.M."/>
            <person name="Purvine S.O."/>
            <person name="Wright A.T."/>
            <person name="Boxma B."/>
            <person name="Van Alen T."/>
            <person name="Hackstein J.H."/>
            <person name="Baker S.E."/>
            <person name="Grigoriev I.V."/>
            <person name="O'Malley M.A."/>
        </authorList>
    </citation>
    <scope>NUCLEOTIDE SEQUENCE [LARGE SCALE GENOMIC DNA]</scope>
    <source>
        <strain evidence="2 3">G1</strain>
    </source>
</reference>